<comment type="caution">
    <text evidence="8">The sequence shown here is derived from an EMBL/GenBank/DDBJ whole genome shotgun (WGS) entry which is preliminary data.</text>
</comment>
<evidence type="ECO:0000256" key="2">
    <source>
        <dbReference type="ARBA" id="ARBA00010482"/>
    </source>
</evidence>
<dbReference type="GO" id="GO:0005886">
    <property type="term" value="C:plasma membrane"/>
    <property type="evidence" value="ECO:0007669"/>
    <property type="project" value="UniProtKB-SubCell"/>
</dbReference>
<dbReference type="GO" id="GO:0015031">
    <property type="term" value="P:protein transport"/>
    <property type="evidence" value="ECO:0007669"/>
    <property type="project" value="InterPro"/>
</dbReference>
<dbReference type="EMBL" id="VIEB01001117">
    <property type="protein sequence ID" value="TQD75239.1"/>
    <property type="molecule type" value="Genomic_DNA"/>
</dbReference>
<evidence type="ECO:0000256" key="5">
    <source>
        <dbReference type="ARBA" id="ARBA00023136"/>
    </source>
</evidence>
<dbReference type="AlphaFoldDB" id="A0A540KM44"/>
<keyword evidence="5 7" id="KW-0472">Membrane</keyword>
<proteinExistence type="inferred from homology"/>
<feature type="transmembrane region" description="Helical" evidence="7">
    <location>
        <begin position="404"/>
        <end position="423"/>
    </location>
</feature>
<keyword evidence="6 7" id="KW-0968">Cytoplasmic vesicle</keyword>
<comment type="subcellular location">
    <subcellularLocation>
        <location evidence="7">Cell membrane</location>
        <topology evidence="7">Multi-pass membrane protein</topology>
    </subcellularLocation>
    <subcellularLocation>
        <location evidence="7">Cytoplasmic vesicle</location>
        <location evidence="7">Secretory vesicle membrane</location>
        <topology evidence="7">Multi-pass membrane protein</topology>
    </subcellularLocation>
</comment>
<dbReference type="STRING" id="106549.A0A540KM44"/>
<keyword evidence="9" id="KW-1185">Reference proteome</keyword>
<dbReference type="Pfam" id="PF04144">
    <property type="entry name" value="SCAMP"/>
    <property type="match status" value="1"/>
</dbReference>
<reference evidence="8 9" key="1">
    <citation type="journal article" date="2019" name="G3 (Bethesda)">
        <title>Sequencing of a Wild Apple (Malus baccata) Genome Unravels the Differences Between Cultivated and Wild Apple Species Regarding Disease Resistance and Cold Tolerance.</title>
        <authorList>
            <person name="Chen X."/>
        </authorList>
    </citation>
    <scope>NUCLEOTIDE SEQUENCE [LARGE SCALE GENOMIC DNA]</scope>
    <source>
        <strain evidence="9">cv. Shandingzi</strain>
        <tissue evidence="8">Leaves</tissue>
    </source>
</reference>
<protein>
    <recommendedName>
        <fullName evidence="7">Secretory carrier-associated membrane protein</fullName>
        <shortName evidence="7">Secretory carrier membrane protein</shortName>
    </recommendedName>
</protein>
<evidence type="ECO:0000313" key="9">
    <source>
        <dbReference type="Proteomes" id="UP000315295"/>
    </source>
</evidence>
<keyword evidence="7" id="KW-0813">Transport</keyword>
<gene>
    <name evidence="8" type="ORF">C1H46_039230</name>
</gene>
<dbReference type="GO" id="GO:0031146">
    <property type="term" value="P:SCF-dependent proteasomal ubiquitin-dependent protein catabolic process"/>
    <property type="evidence" value="ECO:0007669"/>
    <property type="project" value="TreeGrafter"/>
</dbReference>
<dbReference type="PANTHER" id="PTHR13318:SF148">
    <property type="entry name" value="F-BOX PROTEIN MAX2"/>
    <property type="match status" value="1"/>
</dbReference>
<dbReference type="InterPro" id="IPR007273">
    <property type="entry name" value="SCAMP"/>
</dbReference>
<sequence length="454" mass="50639">MSSPKDPSFPKLSIIAFSSDCKRSTLVHLSLLLTALFLAASSLFYGAAAQEDRHQHRRSSHIVSHGALSDEEALYIKNRQLFLSPHQQAGHRQARWGKPTAMATTINDLPEVILSVIITLVSANTDPLLAQRLHDAFPSVTSLTAYSRSPSTIQIVSRLWLGLRRFKLVRWHQRPHSPLGVDFDPLFRECQSLLELDLSEFYHWTEDLPPVLEAHPGVARSLTKLNLLTKSFTEGLKANEIKSITAACPKLQHLLVACMFDLRYIGFVGEEALLSISANCPELRVVHLVDTTSLANARDDPNDNGFIAEDTRVGRAALVDFFLGLPLLEELVLDVCNNVRDSGLALEVLGFKCPRLRLLKLGQFHGICSAIRSELDGIALCAVTVQYLCSRCALEARTSWRVKIWFLAVIYFISGAPGSYVLWYRPLYRVFSVVRFMSDCESAGAGIYEHLIIV</sequence>
<evidence type="ECO:0000256" key="4">
    <source>
        <dbReference type="ARBA" id="ARBA00022989"/>
    </source>
</evidence>
<dbReference type="PANTHER" id="PTHR13318">
    <property type="entry name" value="PARTNER OF PAIRED, ISOFORM B-RELATED"/>
    <property type="match status" value="1"/>
</dbReference>
<organism evidence="8 9">
    <name type="scientific">Malus baccata</name>
    <name type="common">Siberian crab apple</name>
    <name type="synonym">Pyrus baccata</name>
    <dbReference type="NCBI Taxonomy" id="106549"/>
    <lineage>
        <taxon>Eukaryota</taxon>
        <taxon>Viridiplantae</taxon>
        <taxon>Streptophyta</taxon>
        <taxon>Embryophyta</taxon>
        <taxon>Tracheophyta</taxon>
        <taxon>Spermatophyta</taxon>
        <taxon>Magnoliopsida</taxon>
        <taxon>eudicotyledons</taxon>
        <taxon>Gunneridae</taxon>
        <taxon>Pentapetalae</taxon>
        <taxon>rosids</taxon>
        <taxon>fabids</taxon>
        <taxon>Rosales</taxon>
        <taxon>Rosaceae</taxon>
        <taxon>Amygdaloideae</taxon>
        <taxon>Maleae</taxon>
        <taxon>Malus</taxon>
    </lineage>
</organism>
<dbReference type="GO" id="GO:0030658">
    <property type="term" value="C:transport vesicle membrane"/>
    <property type="evidence" value="ECO:0007669"/>
    <property type="project" value="UniProtKB-SubCell"/>
</dbReference>
<dbReference type="Proteomes" id="UP000315295">
    <property type="component" value="Unassembled WGS sequence"/>
</dbReference>
<accession>A0A540KM44</accession>
<name>A0A540KM44_MALBA</name>
<comment type="similarity">
    <text evidence="2 7">Belongs to the SCAMP family.</text>
</comment>
<dbReference type="GO" id="GO:0019005">
    <property type="term" value="C:SCF ubiquitin ligase complex"/>
    <property type="evidence" value="ECO:0007669"/>
    <property type="project" value="TreeGrafter"/>
</dbReference>
<keyword evidence="7" id="KW-1003">Cell membrane</keyword>
<dbReference type="SUPFAM" id="SSF52047">
    <property type="entry name" value="RNI-like"/>
    <property type="match status" value="1"/>
</dbReference>
<evidence type="ECO:0000256" key="3">
    <source>
        <dbReference type="ARBA" id="ARBA00022692"/>
    </source>
</evidence>
<dbReference type="InterPro" id="IPR032675">
    <property type="entry name" value="LRR_dom_sf"/>
</dbReference>
<comment type="caution">
    <text evidence="7">Lacks conserved residue(s) required for the propagation of feature annotation.</text>
</comment>
<keyword evidence="3 7" id="KW-0812">Transmembrane</keyword>
<evidence type="ECO:0000256" key="1">
    <source>
        <dbReference type="ARBA" id="ARBA00004003"/>
    </source>
</evidence>
<comment type="function">
    <text evidence="1 7">Probably involved in membrane trafficking.</text>
</comment>
<dbReference type="Gene3D" id="3.80.10.10">
    <property type="entry name" value="Ribonuclease Inhibitor"/>
    <property type="match status" value="1"/>
</dbReference>
<evidence type="ECO:0000256" key="7">
    <source>
        <dbReference type="RuleBase" id="RU363122"/>
    </source>
</evidence>
<dbReference type="GO" id="GO:0005634">
    <property type="term" value="C:nucleus"/>
    <property type="evidence" value="ECO:0007669"/>
    <property type="project" value="TreeGrafter"/>
</dbReference>
<evidence type="ECO:0000313" key="8">
    <source>
        <dbReference type="EMBL" id="TQD75239.1"/>
    </source>
</evidence>
<feature type="transmembrane region" description="Helical" evidence="7">
    <location>
        <begin position="26"/>
        <end position="48"/>
    </location>
</feature>
<keyword evidence="4 7" id="KW-1133">Transmembrane helix</keyword>
<evidence type="ECO:0000256" key="6">
    <source>
        <dbReference type="ARBA" id="ARBA00023329"/>
    </source>
</evidence>